<dbReference type="EMBL" id="CP066690">
    <property type="protein sequence ID" value="QQG45629.1"/>
    <property type="molecule type" value="Genomic_DNA"/>
</dbReference>
<evidence type="ECO:0000313" key="1">
    <source>
        <dbReference type="EMBL" id="QQG45629.1"/>
    </source>
</evidence>
<dbReference type="AlphaFoldDB" id="A0A7T5RK74"/>
<gene>
    <name evidence="1" type="ORF">HYW89_01775</name>
</gene>
<organism evidence="1 2">
    <name type="scientific">Candidatus Sungiibacteriota bacterium</name>
    <dbReference type="NCBI Taxonomy" id="2750080"/>
    <lineage>
        <taxon>Bacteria</taxon>
        <taxon>Candidatus Sungiibacteriota</taxon>
    </lineage>
</organism>
<evidence type="ECO:0000313" key="2">
    <source>
        <dbReference type="Proteomes" id="UP000595618"/>
    </source>
</evidence>
<evidence type="ECO:0008006" key="3">
    <source>
        <dbReference type="Google" id="ProtNLM"/>
    </source>
</evidence>
<name>A0A7T5RK74_9BACT</name>
<proteinExistence type="predicted"/>
<dbReference type="Proteomes" id="UP000595618">
    <property type="component" value="Chromosome"/>
</dbReference>
<accession>A0A7T5RK74</accession>
<sequence>MTEPAIQERHQDPSNKKAQRYYPLNDSAKIDAVVVHCSDPRFQEAFRRFIKEELKMEHPAPLVVPGSISSVGLELAMPKHLKTLKDQVAFMLKHGERPRLVLINHEDCRAYAAFHGKLMHLLLNRQLADLRKAAQIFQKIVPTLSNLPISVYMARLDDKKPPEERVYFEKIV</sequence>
<reference evidence="1 2" key="1">
    <citation type="submission" date="2020-07" db="EMBL/GenBank/DDBJ databases">
        <title>Huge and variable diversity of episymbiotic CPR bacteria and DPANN archaea in groundwater ecosystems.</title>
        <authorList>
            <person name="He C.Y."/>
            <person name="Keren R."/>
            <person name="Whittaker M."/>
            <person name="Farag I.F."/>
            <person name="Doudna J."/>
            <person name="Cate J.H.D."/>
            <person name="Banfield J.F."/>
        </authorList>
    </citation>
    <scope>NUCLEOTIDE SEQUENCE [LARGE SCALE GENOMIC DNA]</scope>
    <source>
        <strain evidence="1">NC_groundwater_541_Ag_S-0.1um_46_50</strain>
    </source>
</reference>
<protein>
    <recommendedName>
        <fullName evidence="3">Carbonic anhydrase</fullName>
    </recommendedName>
</protein>